<evidence type="ECO:0000313" key="2">
    <source>
        <dbReference type="Proteomes" id="UP001596058"/>
    </source>
</evidence>
<reference evidence="2" key="1">
    <citation type="journal article" date="2019" name="Int. J. Syst. Evol. Microbiol.">
        <title>The Global Catalogue of Microorganisms (GCM) 10K type strain sequencing project: providing services to taxonomists for standard genome sequencing and annotation.</title>
        <authorList>
            <consortium name="The Broad Institute Genomics Platform"/>
            <consortium name="The Broad Institute Genome Sequencing Center for Infectious Disease"/>
            <person name="Wu L."/>
            <person name="Ma J."/>
        </authorList>
    </citation>
    <scope>NUCLEOTIDE SEQUENCE [LARGE SCALE GENOMIC DNA]</scope>
    <source>
        <strain evidence="2">CCUG 53903</strain>
    </source>
</reference>
<gene>
    <name evidence="1" type="ORF">ACFPZ3_12660</name>
</gene>
<dbReference type="EMBL" id="JBHSPA010000016">
    <property type="protein sequence ID" value="MFC5824702.1"/>
    <property type="molecule type" value="Genomic_DNA"/>
</dbReference>
<dbReference type="RefSeq" id="WP_379514225.1">
    <property type="nucleotide sequence ID" value="NZ_JBHSPA010000016.1"/>
</dbReference>
<accession>A0ABW1CGX3</accession>
<comment type="caution">
    <text evidence="1">The sequence shown here is derived from an EMBL/GenBank/DDBJ whole genome shotgun (WGS) entry which is preliminary data.</text>
</comment>
<organism evidence="1 2">
    <name type="scientific">Nonomuraea insulae</name>
    <dbReference type="NCBI Taxonomy" id="1616787"/>
    <lineage>
        <taxon>Bacteria</taxon>
        <taxon>Bacillati</taxon>
        <taxon>Actinomycetota</taxon>
        <taxon>Actinomycetes</taxon>
        <taxon>Streptosporangiales</taxon>
        <taxon>Streptosporangiaceae</taxon>
        <taxon>Nonomuraea</taxon>
    </lineage>
</organism>
<keyword evidence="2" id="KW-1185">Reference proteome</keyword>
<sequence>MSNEDEFALEHLNRGLTLIRQGAARAFLIQAGTLAPACSAEQAGAEFFQMPAWPGTTAVWRVHDGQRYAVRLRP</sequence>
<protein>
    <submittedName>
        <fullName evidence="1">Uncharacterized protein</fullName>
    </submittedName>
</protein>
<evidence type="ECO:0000313" key="1">
    <source>
        <dbReference type="EMBL" id="MFC5824702.1"/>
    </source>
</evidence>
<name>A0ABW1CGX3_9ACTN</name>
<proteinExistence type="predicted"/>
<dbReference type="Proteomes" id="UP001596058">
    <property type="component" value="Unassembled WGS sequence"/>
</dbReference>